<evidence type="ECO:0000256" key="2">
    <source>
        <dbReference type="ARBA" id="ARBA00005135"/>
    </source>
</evidence>
<evidence type="ECO:0000256" key="7">
    <source>
        <dbReference type="ARBA" id="ARBA00022723"/>
    </source>
</evidence>
<comment type="similarity">
    <text evidence="3">Belongs to the HAD-like hydrolase superfamily. SerB family.</text>
</comment>
<evidence type="ECO:0000256" key="9">
    <source>
        <dbReference type="ARBA" id="ARBA00022842"/>
    </source>
</evidence>
<feature type="active site" description="Proton donor" evidence="12">
    <location>
        <position position="145"/>
    </location>
</feature>
<comment type="cofactor">
    <cofactor evidence="1">
        <name>Mg(2+)</name>
        <dbReference type="ChEBI" id="CHEBI:18420"/>
    </cofactor>
</comment>
<evidence type="ECO:0000256" key="3">
    <source>
        <dbReference type="ARBA" id="ARBA00009184"/>
    </source>
</evidence>
<dbReference type="NCBIfam" id="TIGR00338">
    <property type="entry name" value="serB"/>
    <property type="match status" value="1"/>
</dbReference>
<dbReference type="UniPathway" id="UPA00135">
    <property type="reaction ID" value="UER00198"/>
</dbReference>
<evidence type="ECO:0000256" key="10">
    <source>
        <dbReference type="ARBA" id="ARBA00023299"/>
    </source>
</evidence>
<evidence type="ECO:0000313" key="13">
    <source>
        <dbReference type="EMBL" id="SSX07084.1"/>
    </source>
</evidence>
<reference evidence="13" key="1">
    <citation type="submission" date="2018-04" db="EMBL/GenBank/DDBJ databases">
        <authorList>
            <person name="Go L.Y."/>
            <person name="Mitchell J.A."/>
        </authorList>
    </citation>
    <scope>NUCLEOTIDE SEQUENCE</scope>
    <source>
        <tissue evidence="13">Whole organism</tissue>
    </source>
</reference>
<evidence type="ECO:0000256" key="12">
    <source>
        <dbReference type="PIRSR" id="PIRSR604469-1"/>
    </source>
</evidence>
<dbReference type="CDD" id="cd04309">
    <property type="entry name" value="HAD_PSP_eu"/>
    <property type="match status" value="1"/>
</dbReference>
<name>A0A336MGG8_CULSO</name>
<proteinExistence type="inferred from homology"/>
<dbReference type="VEuPathDB" id="VectorBase:CSON014522"/>
<comment type="pathway">
    <text evidence="2">Amino-acid biosynthesis; L-serine biosynthesis; L-serine from 3-phospho-D-glycerate: step 3/3.</text>
</comment>
<sequence>MKGSRLLTRTSKSIKTVQNLNLYFNQRSSLAQLCSNNYNSNFDNQKNYLIKIFNFTYNKNYNKGLQSKIKMNRVGISLIATTIEGQTQIAPSQQQQQLVTAPSNKENNKIAQNLGQKYSMEQFNKNVSQAVEILKATQVVCFDVDSTVIKEEGIDELAKFCGKGKEVQELTKEAMGGAMSFQEALDRRLNIIRPSQAQIKEFIKLYPSTLTPGFVDLINKLKQEGKHIFLISGGFDCLINPVAIEIGIPLENVYANSLHFLFNGDYASFDVNQPTSRSGGKGEAINMIRRRFGNERKLVVTMIGDGATDMEAAPPADYFIGFGGNVVREAVFRGAQYYVTDFKNLLW</sequence>
<dbReference type="AlphaFoldDB" id="A0A336MGG8"/>
<dbReference type="Gene3D" id="3.40.50.1000">
    <property type="entry name" value="HAD superfamily/HAD-like"/>
    <property type="match status" value="1"/>
</dbReference>
<organism evidence="14">
    <name type="scientific">Culicoides sonorensis</name>
    <name type="common">Biting midge</name>
    <dbReference type="NCBI Taxonomy" id="179676"/>
    <lineage>
        <taxon>Eukaryota</taxon>
        <taxon>Metazoa</taxon>
        <taxon>Ecdysozoa</taxon>
        <taxon>Arthropoda</taxon>
        <taxon>Hexapoda</taxon>
        <taxon>Insecta</taxon>
        <taxon>Pterygota</taxon>
        <taxon>Neoptera</taxon>
        <taxon>Endopterygota</taxon>
        <taxon>Diptera</taxon>
        <taxon>Nematocera</taxon>
        <taxon>Chironomoidea</taxon>
        <taxon>Ceratopogonidae</taxon>
        <taxon>Ceratopogoninae</taxon>
        <taxon>Culicoides</taxon>
        <taxon>Monoculicoides</taxon>
    </lineage>
</organism>
<keyword evidence="10" id="KW-0718">Serine biosynthesis</keyword>
<dbReference type="GO" id="GO:0005737">
    <property type="term" value="C:cytoplasm"/>
    <property type="evidence" value="ECO:0007669"/>
    <property type="project" value="TreeGrafter"/>
</dbReference>
<dbReference type="EMBL" id="UFQT01000827">
    <property type="protein sequence ID" value="SSX27427.1"/>
    <property type="molecule type" value="Genomic_DNA"/>
</dbReference>
<dbReference type="EC" id="3.1.3.3" evidence="4"/>
<protein>
    <recommendedName>
        <fullName evidence="5">Phosphoserine phosphatase</fullName>
        <ecNumber evidence="4">3.1.3.3</ecNumber>
    </recommendedName>
    <alternativeName>
        <fullName evidence="11">O-phosphoserine phosphohydrolase</fullName>
    </alternativeName>
</protein>
<dbReference type="InterPro" id="IPR036412">
    <property type="entry name" value="HAD-like_sf"/>
</dbReference>
<evidence type="ECO:0000313" key="14">
    <source>
        <dbReference type="EMBL" id="SSX27427.1"/>
    </source>
</evidence>
<accession>A0A336MGG8</accession>
<dbReference type="PANTHER" id="PTHR43344:SF2">
    <property type="entry name" value="PHOSPHOSERINE PHOSPHATASE"/>
    <property type="match status" value="1"/>
</dbReference>
<keyword evidence="6" id="KW-0028">Amino-acid biosynthesis</keyword>
<keyword evidence="8" id="KW-0378">Hydrolase</keyword>
<dbReference type="PANTHER" id="PTHR43344">
    <property type="entry name" value="PHOSPHOSERINE PHOSPHATASE"/>
    <property type="match status" value="1"/>
</dbReference>
<dbReference type="GO" id="GO:0006564">
    <property type="term" value="P:L-serine biosynthetic process"/>
    <property type="evidence" value="ECO:0007669"/>
    <property type="project" value="UniProtKB-KW"/>
</dbReference>
<evidence type="ECO:0000256" key="1">
    <source>
        <dbReference type="ARBA" id="ARBA00001946"/>
    </source>
</evidence>
<gene>
    <name evidence="14" type="primary">CSON014522</name>
</gene>
<dbReference type="GO" id="GO:0000287">
    <property type="term" value="F:magnesium ion binding"/>
    <property type="evidence" value="ECO:0007669"/>
    <property type="project" value="TreeGrafter"/>
</dbReference>
<dbReference type="GO" id="GO:0036424">
    <property type="term" value="F:L-phosphoserine phosphatase activity"/>
    <property type="evidence" value="ECO:0007669"/>
    <property type="project" value="InterPro"/>
</dbReference>
<dbReference type="EMBL" id="UFQS01000827">
    <property type="protein sequence ID" value="SSX07084.1"/>
    <property type="molecule type" value="Genomic_DNA"/>
</dbReference>
<evidence type="ECO:0000256" key="8">
    <source>
        <dbReference type="ARBA" id="ARBA00022801"/>
    </source>
</evidence>
<dbReference type="FunFam" id="1.10.150.210:FF:000002">
    <property type="entry name" value="Phosphoserine phosphatase"/>
    <property type="match status" value="1"/>
</dbReference>
<keyword evidence="7" id="KW-0479">Metal-binding</keyword>
<dbReference type="SUPFAM" id="SSF56784">
    <property type="entry name" value="HAD-like"/>
    <property type="match status" value="1"/>
</dbReference>
<keyword evidence="9" id="KW-0460">Magnesium</keyword>
<evidence type="ECO:0000256" key="5">
    <source>
        <dbReference type="ARBA" id="ARBA00015196"/>
    </source>
</evidence>
<dbReference type="InterPro" id="IPR023214">
    <property type="entry name" value="HAD_sf"/>
</dbReference>
<evidence type="ECO:0000256" key="11">
    <source>
        <dbReference type="ARBA" id="ARBA00031693"/>
    </source>
</evidence>
<dbReference type="Pfam" id="PF00702">
    <property type="entry name" value="Hydrolase"/>
    <property type="match status" value="1"/>
</dbReference>
<dbReference type="InterPro" id="IPR004469">
    <property type="entry name" value="PSP"/>
</dbReference>
<dbReference type="InterPro" id="IPR050582">
    <property type="entry name" value="HAD-like_SerB"/>
</dbReference>
<dbReference type="Gene3D" id="1.10.150.210">
    <property type="entry name" value="Phosphoserine phosphatase, domain 2"/>
    <property type="match status" value="1"/>
</dbReference>
<dbReference type="NCBIfam" id="TIGR01488">
    <property type="entry name" value="HAD-SF-IB"/>
    <property type="match status" value="1"/>
</dbReference>
<evidence type="ECO:0000256" key="6">
    <source>
        <dbReference type="ARBA" id="ARBA00022605"/>
    </source>
</evidence>
<feature type="active site" description="Nucleophile" evidence="12">
    <location>
        <position position="143"/>
    </location>
</feature>
<evidence type="ECO:0000256" key="4">
    <source>
        <dbReference type="ARBA" id="ARBA00012640"/>
    </source>
</evidence>
<reference evidence="14" key="2">
    <citation type="submission" date="2018-07" db="EMBL/GenBank/DDBJ databases">
        <authorList>
            <person name="Quirk P.G."/>
            <person name="Krulwich T.A."/>
        </authorList>
    </citation>
    <scope>NUCLEOTIDE SEQUENCE</scope>
</reference>